<proteinExistence type="predicted"/>
<keyword evidence="3" id="KW-1185">Reference proteome</keyword>
<dbReference type="Proteomes" id="UP001597201">
    <property type="component" value="Unassembled WGS sequence"/>
</dbReference>
<feature type="chain" id="PRO_5045575872" description="CarboxypepD_reg-like domain-containing protein" evidence="1">
    <location>
        <begin position="18"/>
        <end position="256"/>
    </location>
</feature>
<organism evidence="2 3">
    <name type="scientific">Namhaeicola litoreus</name>
    <dbReference type="NCBI Taxonomy" id="1052145"/>
    <lineage>
        <taxon>Bacteria</taxon>
        <taxon>Pseudomonadati</taxon>
        <taxon>Bacteroidota</taxon>
        <taxon>Flavobacteriia</taxon>
        <taxon>Flavobacteriales</taxon>
        <taxon>Flavobacteriaceae</taxon>
        <taxon>Namhaeicola</taxon>
    </lineage>
</organism>
<feature type="signal peptide" evidence="1">
    <location>
        <begin position="1"/>
        <end position="17"/>
    </location>
</feature>
<reference evidence="3" key="1">
    <citation type="journal article" date="2019" name="Int. J. Syst. Evol. Microbiol.">
        <title>The Global Catalogue of Microorganisms (GCM) 10K type strain sequencing project: providing services to taxonomists for standard genome sequencing and annotation.</title>
        <authorList>
            <consortium name="The Broad Institute Genomics Platform"/>
            <consortium name="The Broad Institute Genome Sequencing Center for Infectious Disease"/>
            <person name="Wu L."/>
            <person name="Ma J."/>
        </authorList>
    </citation>
    <scope>NUCLEOTIDE SEQUENCE [LARGE SCALE GENOMIC DNA]</scope>
    <source>
        <strain evidence="3">CCUG 61485</strain>
    </source>
</reference>
<protein>
    <recommendedName>
        <fullName evidence="4">CarboxypepD_reg-like domain-containing protein</fullName>
    </recommendedName>
</protein>
<evidence type="ECO:0000313" key="2">
    <source>
        <dbReference type="EMBL" id="MFD1316879.1"/>
    </source>
</evidence>
<name>A0ABW3Y7Z6_9FLAO</name>
<dbReference type="RefSeq" id="WP_377180354.1">
    <property type="nucleotide sequence ID" value="NZ_JBHTMY010000004.1"/>
</dbReference>
<comment type="caution">
    <text evidence="2">The sequence shown here is derived from an EMBL/GenBank/DDBJ whole genome shotgun (WGS) entry which is preliminary data.</text>
</comment>
<dbReference type="SUPFAM" id="SSF49464">
    <property type="entry name" value="Carboxypeptidase regulatory domain-like"/>
    <property type="match status" value="1"/>
</dbReference>
<gene>
    <name evidence="2" type="ORF">ACFQ39_14730</name>
</gene>
<sequence>MKKLTLLILLLTGLANAQNDRVVLRGLVHADSIRITDAHVINLSSKRGTSTDDQGVFTIWAKVSDTIIISNLAYYDKSWVLSKEDIKNTTTLFRLTPRRIELEEVLLKKTNNMAGALNLPNAGKEPLTKLERQLNQYSQASTPLVVLGALLGQKGGISDLYNIISGNRKKHRKLNQYIQEDMERDRYFLICEEIQEHFGESFFTEILKIPKEWINPFLLHCKKFNVSYLFEEQRYLELTDVFIREKGYFLEAVQNE</sequence>
<evidence type="ECO:0008006" key="4">
    <source>
        <dbReference type="Google" id="ProtNLM"/>
    </source>
</evidence>
<dbReference type="EMBL" id="JBHTMY010000004">
    <property type="protein sequence ID" value="MFD1316879.1"/>
    <property type="molecule type" value="Genomic_DNA"/>
</dbReference>
<accession>A0ABW3Y7Z6</accession>
<keyword evidence="1" id="KW-0732">Signal</keyword>
<evidence type="ECO:0000256" key="1">
    <source>
        <dbReference type="SAM" id="SignalP"/>
    </source>
</evidence>
<dbReference type="InterPro" id="IPR008969">
    <property type="entry name" value="CarboxyPept-like_regulatory"/>
</dbReference>
<evidence type="ECO:0000313" key="3">
    <source>
        <dbReference type="Proteomes" id="UP001597201"/>
    </source>
</evidence>